<dbReference type="Pfam" id="PF03767">
    <property type="entry name" value="Acid_phosphat_B"/>
    <property type="match status" value="1"/>
</dbReference>
<organism evidence="3 4">
    <name type="scientific">Stakelama tenebrarum</name>
    <dbReference type="NCBI Taxonomy" id="2711215"/>
    <lineage>
        <taxon>Bacteria</taxon>
        <taxon>Pseudomonadati</taxon>
        <taxon>Pseudomonadota</taxon>
        <taxon>Alphaproteobacteria</taxon>
        <taxon>Sphingomonadales</taxon>
        <taxon>Sphingomonadaceae</taxon>
        <taxon>Stakelama</taxon>
    </lineage>
</organism>
<gene>
    <name evidence="3" type="ORF">G5C33_16430</name>
</gene>
<dbReference type="InterPro" id="IPR006423">
    <property type="entry name" value="Lipo_e_P4"/>
</dbReference>
<dbReference type="InterPro" id="IPR036412">
    <property type="entry name" value="HAD-like_sf"/>
</dbReference>
<evidence type="ECO:0000313" key="3">
    <source>
        <dbReference type="EMBL" id="QIG81205.1"/>
    </source>
</evidence>
<evidence type="ECO:0000256" key="2">
    <source>
        <dbReference type="SAM" id="SignalP"/>
    </source>
</evidence>
<dbReference type="RefSeq" id="WP_165328135.1">
    <property type="nucleotide sequence ID" value="NZ_CP049109.1"/>
</dbReference>
<dbReference type="AlphaFoldDB" id="A0A6G6Y8F1"/>
<dbReference type="InterPro" id="IPR023214">
    <property type="entry name" value="HAD_sf"/>
</dbReference>
<evidence type="ECO:0000256" key="1">
    <source>
        <dbReference type="ARBA" id="ARBA00022729"/>
    </source>
</evidence>
<name>A0A6G6Y8F1_9SPHN</name>
<evidence type="ECO:0000313" key="4">
    <source>
        <dbReference type="Proteomes" id="UP000501568"/>
    </source>
</evidence>
<dbReference type="Proteomes" id="UP000501568">
    <property type="component" value="Chromosome"/>
</dbReference>
<dbReference type="InterPro" id="IPR005519">
    <property type="entry name" value="Acid_phosphat_B-like"/>
</dbReference>
<reference evidence="3 4" key="1">
    <citation type="submission" date="2020-02" db="EMBL/GenBank/DDBJ databases">
        <authorList>
            <person name="Zheng R.K."/>
            <person name="Sun C.M."/>
        </authorList>
    </citation>
    <scope>NUCLEOTIDE SEQUENCE [LARGE SCALE GENOMIC DNA]</scope>
    <source>
        <strain evidence="4">zrk23</strain>
    </source>
</reference>
<feature type="signal peptide" evidence="2">
    <location>
        <begin position="1"/>
        <end position="20"/>
    </location>
</feature>
<feature type="chain" id="PRO_5026050985" evidence="2">
    <location>
        <begin position="21"/>
        <end position="292"/>
    </location>
</feature>
<dbReference type="GO" id="GO:0009279">
    <property type="term" value="C:cell outer membrane"/>
    <property type="evidence" value="ECO:0007669"/>
    <property type="project" value="InterPro"/>
</dbReference>
<protein>
    <submittedName>
        <fullName evidence="3">Acid phosphatase</fullName>
    </submittedName>
</protein>
<dbReference type="SFLD" id="SFLDS00003">
    <property type="entry name" value="Haloacid_Dehalogenase"/>
    <property type="match status" value="1"/>
</dbReference>
<dbReference type="SUPFAM" id="SSF56784">
    <property type="entry name" value="HAD-like"/>
    <property type="match status" value="1"/>
</dbReference>
<keyword evidence="4" id="KW-1185">Reference proteome</keyword>
<dbReference type="SFLD" id="SFLDG01125">
    <property type="entry name" value="C1.1:_Acid_Phosphatase_Like"/>
    <property type="match status" value="1"/>
</dbReference>
<dbReference type="EMBL" id="CP049109">
    <property type="protein sequence ID" value="QIG81205.1"/>
    <property type="molecule type" value="Genomic_DNA"/>
</dbReference>
<accession>A0A6G6Y8F1</accession>
<dbReference type="PANTHER" id="PTHR31284">
    <property type="entry name" value="ACID PHOSPHATASE-LIKE PROTEIN"/>
    <property type="match status" value="1"/>
</dbReference>
<dbReference type="Gene3D" id="3.40.50.1000">
    <property type="entry name" value="HAD superfamily/HAD-like"/>
    <property type="match status" value="1"/>
</dbReference>
<proteinExistence type="predicted"/>
<keyword evidence="1 2" id="KW-0732">Signal</keyword>
<sequence length="292" mass="30431">MSRALAALGISLALAGCVSGADRAVPEPVSAAPALPPETMRWLYGSGEAAALSIQTFRWIADYALANGGADARSVILAPGATPRAPSFTDCGEKPRAVVFDVDETLLLNLGYEYWQASTGSGYDSAVWDEWERTGTQAVAPVPGAVTALRRIRAGGMTVVFNTNRQAANAEGTIAALDHAGLGPAVHGETLFLKGDDAMGSAKDGRRATIAARYCVVAMAGDNLGDFSDRFNDADLAADARRRMAGSGASAQGLWGMGWFVLPNPVYGASLKGDFDSVFPADVRWMPEAGGD</sequence>
<dbReference type="PROSITE" id="PS51257">
    <property type="entry name" value="PROKAR_LIPOPROTEIN"/>
    <property type="match status" value="1"/>
</dbReference>
<dbReference type="KEGG" id="spzr:G5C33_16430"/>